<comment type="caution">
    <text evidence="2">The sequence shown here is derived from an EMBL/GenBank/DDBJ whole genome shotgun (WGS) entry which is preliminary data.</text>
</comment>
<dbReference type="Gene3D" id="3.40.710.10">
    <property type="entry name" value="DD-peptidase/beta-lactamase superfamily"/>
    <property type="match status" value="1"/>
</dbReference>
<reference evidence="2 3" key="1">
    <citation type="submission" date="2017-10" db="EMBL/GenBank/DDBJ databases">
        <title>Sequencing the genomes of 1000 actinobacteria strains.</title>
        <authorList>
            <person name="Klenk H.-P."/>
        </authorList>
    </citation>
    <scope>NUCLEOTIDE SEQUENCE [LARGE SCALE GENOMIC DNA]</scope>
    <source>
        <strain evidence="2 3">DSM 15597</strain>
    </source>
</reference>
<evidence type="ECO:0000313" key="2">
    <source>
        <dbReference type="EMBL" id="PFG16212.1"/>
    </source>
</evidence>
<dbReference type="OrthoDB" id="3171327at2"/>
<dbReference type="PANTHER" id="PTHR46825">
    <property type="entry name" value="D-ALANYL-D-ALANINE-CARBOXYPEPTIDASE/ENDOPEPTIDASE AMPH"/>
    <property type="match status" value="1"/>
</dbReference>
<dbReference type="EMBL" id="PDJC01000001">
    <property type="protein sequence ID" value="PFG16212.1"/>
    <property type="molecule type" value="Genomic_DNA"/>
</dbReference>
<protein>
    <submittedName>
        <fullName evidence="2">CubicO group peptidase (Beta-lactamase class C family)</fullName>
    </submittedName>
</protein>
<proteinExistence type="predicted"/>
<keyword evidence="3" id="KW-1185">Reference proteome</keyword>
<dbReference type="PANTHER" id="PTHR46825:SF7">
    <property type="entry name" value="D-ALANYL-D-ALANINE CARBOXYPEPTIDASE"/>
    <property type="match status" value="1"/>
</dbReference>
<organism evidence="2 3">
    <name type="scientific">Propionicimonas paludicola</name>
    <dbReference type="NCBI Taxonomy" id="185243"/>
    <lineage>
        <taxon>Bacteria</taxon>
        <taxon>Bacillati</taxon>
        <taxon>Actinomycetota</taxon>
        <taxon>Actinomycetes</taxon>
        <taxon>Propionibacteriales</taxon>
        <taxon>Nocardioidaceae</taxon>
        <taxon>Propionicimonas</taxon>
    </lineage>
</organism>
<dbReference type="InterPro" id="IPR001466">
    <property type="entry name" value="Beta-lactam-related"/>
</dbReference>
<evidence type="ECO:0000313" key="3">
    <source>
        <dbReference type="Proteomes" id="UP000226079"/>
    </source>
</evidence>
<sequence length="352" mass="36805">MSRFGRVELVAAVAAAATALAGVLTIPRPPQLSTSVTGDPELAEAVRAQLARLPGARDQLSVAVIDGAEVKKVSFGSSATTAYEIGSITKTVTGALLAQAIERGEVTEATQLGELLDLGDSPAASVPLVELATHSSGLPRLAPSARQWWKAIIASIRATDPYGGSVDELRDEARHAEVGAREFEYSNFGFALLGQALAVAAKTDYPSLVTERVFTPLGMRDSSTPTSPTELKEGALTGYTASGRPASPWTLGASAPAGSIRSTLDDLVRYAVAHRDRTLPFTSAADPRTPIAEGQQIGFAWITTGEVCWHNGGTGGFSSWLGFNRTTGRAVVVLSNTAASVDELGWALMEVK</sequence>
<dbReference type="Pfam" id="PF00144">
    <property type="entry name" value="Beta-lactamase"/>
    <property type="match status" value="1"/>
</dbReference>
<dbReference type="InterPro" id="IPR012338">
    <property type="entry name" value="Beta-lactam/transpept-like"/>
</dbReference>
<dbReference type="InterPro" id="IPR050491">
    <property type="entry name" value="AmpC-like"/>
</dbReference>
<name>A0A2A9CRH3_9ACTN</name>
<dbReference type="Proteomes" id="UP000226079">
    <property type="component" value="Unassembled WGS sequence"/>
</dbReference>
<evidence type="ECO:0000259" key="1">
    <source>
        <dbReference type="Pfam" id="PF00144"/>
    </source>
</evidence>
<dbReference type="SUPFAM" id="SSF56601">
    <property type="entry name" value="beta-lactamase/transpeptidase-like"/>
    <property type="match status" value="1"/>
</dbReference>
<dbReference type="RefSeq" id="WP_143483551.1">
    <property type="nucleotide sequence ID" value="NZ_PDJC01000001.1"/>
</dbReference>
<accession>A0A2A9CRH3</accession>
<dbReference type="AlphaFoldDB" id="A0A2A9CRH3"/>
<feature type="domain" description="Beta-lactamase-related" evidence="1">
    <location>
        <begin position="59"/>
        <end position="340"/>
    </location>
</feature>
<gene>
    <name evidence="2" type="ORF">ATK74_0744</name>
</gene>